<keyword evidence="1 2" id="KW-0597">Phosphoprotein</keyword>
<dbReference type="RefSeq" id="WP_246046340.1">
    <property type="nucleotide sequence ID" value="NZ_BIFX01000001.1"/>
</dbReference>
<protein>
    <submittedName>
        <fullName evidence="4">Response regulator receiver domain-containing protein</fullName>
    </submittedName>
</protein>
<organism evidence="4 5">
    <name type="scientific">Thermosporothrix hazakensis</name>
    <dbReference type="NCBI Taxonomy" id="644383"/>
    <lineage>
        <taxon>Bacteria</taxon>
        <taxon>Bacillati</taxon>
        <taxon>Chloroflexota</taxon>
        <taxon>Ktedonobacteria</taxon>
        <taxon>Ktedonobacterales</taxon>
        <taxon>Thermosporotrichaceae</taxon>
        <taxon>Thermosporothrix</taxon>
    </lineage>
</organism>
<feature type="domain" description="Response regulatory" evidence="3">
    <location>
        <begin position="18"/>
        <end position="132"/>
    </location>
</feature>
<name>A0A326U0Q7_THEHA</name>
<evidence type="ECO:0000256" key="1">
    <source>
        <dbReference type="ARBA" id="ARBA00022553"/>
    </source>
</evidence>
<evidence type="ECO:0000313" key="4">
    <source>
        <dbReference type="EMBL" id="PZW23000.1"/>
    </source>
</evidence>
<sequence length="133" mass="15008">MVQAYQQQESPAAPSQKTILVVEDDRNIGLMLVEVLSQETPYQTLLVTDGKQALNAFARVKPDLFITDYLLPEMNGLELYDCLQARAELKCPPTILMSSQMPPLEEVKKRDLVPLTKPFDLDDFLNTVEALIQ</sequence>
<dbReference type="Gene3D" id="3.40.50.2300">
    <property type="match status" value="1"/>
</dbReference>
<dbReference type="PANTHER" id="PTHR44591">
    <property type="entry name" value="STRESS RESPONSE REGULATOR PROTEIN 1"/>
    <property type="match status" value="1"/>
</dbReference>
<evidence type="ECO:0000313" key="5">
    <source>
        <dbReference type="Proteomes" id="UP000248806"/>
    </source>
</evidence>
<reference evidence="4 5" key="1">
    <citation type="submission" date="2018-06" db="EMBL/GenBank/DDBJ databases">
        <title>Genomic Encyclopedia of Archaeal and Bacterial Type Strains, Phase II (KMG-II): from individual species to whole genera.</title>
        <authorList>
            <person name="Goeker M."/>
        </authorList>
    </citation>
    <scope>NUCLEOTIDE SEQUENCE [LARGE SCALE GENOMIC DNA]</scope>
    <source>
        <strain evidence="4 5">ATCC BAA-1881</strain>
    </source>
</reference>
<comment type="caution">
    <text evidence="4">The sequence shown here is derived from an EMBL/GenBank/DDBJ whole genome shotgun (WGS) entry which is preliminary data.</text>
</comment>
<dbReference type="PANTHER" id="PTHR44591:SF3">
    <property type="entry name" value="RESPONSE REGULATORY DOMAIN-CONTAINING PROTEIN"/>
    <property type="match status" value="1"/>
</dbReference>
<dbReference type="InterPro" id="IPR050595">
    <property type="entry name" value="Bact_response_regulator"/>
</dbReference>
<dbReference type="AlphaFoldDB" id="A0A326U0Q7"/>
<dbReference type="SUPFAM" id="SSF52172">
    <property type="entry name" value="CheY-like"/>
    <property type="match status" value="1"/>
</dbReference>
<keyword evidence="5" id="KW-1185">Reference proteome</keyword>
<dbReference type="PROSITE" id="PS50110">
    <property type="entry name" value="RESPONSE_REGULATORY"/>
    <property type="match status" value="1"/>
</dbReference>
<accession>A0A326U0Q7</accession>
<dbReference type="EMBL" id="QKUF01000028">
    <property type="protein sequence ID" value="PZW23000.1"/>
    <property type="molecule type" value="Genomic_DNA"/>
</dbReference>
<dbReference type="Pfam" id="PF00072">
    <property type="entry name" value="Response_reg"/>
    <property type="match status" value="1"/>
</dbReference>
<dbReference type="Proteomes" id="UP000248806">
    <property type="component" value="Unassembled WGS sequence"/>
</dbReference>
<dbReference type="GO" id="GO:0000160">
    <property type="term" value="P:phosphorelay signal transduction system"/>
    <property type="evidence" value="ECO:0007669"/>
    <property type="project" value="InterPro"/>
</dbReference>
<evidence type="ECO:0000259" key="3">
    <source>
        <dbReference type="PROSITE" id="PS50110"/>
    </source>
</evidence>
<evidence type="ECO:0000256" key="2">
    <source>
        <dbReference type="PROSITE-ProRule" id="PRU00169"/>
    </source>
</evidence>
<feature type="modified residue" description="4-aspartylphosphate" evidence="2">
    <location>
        <position position="68"/>
    </location>
</feature>
<gene>
    <name evidence="4" type="ORF">EI42_05212</name>
</gene>
<dbReference type="InterPro" id="IPR011006">
    <property type="entry name" value="CheY-like_superfamily"/>
</dbReference>
<dbReference type="InterPro" id="IPR001789">
    <property type="entry name" value="Sig_transdc_resp-reg_receiver"/>
</dbReference>
<dbReference type="SMART" id="SM00448">
    <property type="entry name" value="REC"/>
    <property type="match status" value="1"/>
</dbReference>
<proteinExistence type="predicted"/>